<evidence type="ECO:0000256" key="14">
    <source>
        <dbReference type="ARBA" id="ARBA00051301"/>
    </source>
</evidence>
<dbReference type="InterPro" id="IPR050072">
    <property type="entry name" value="Peptidase_M20A"/>
</dbReference>
<evidence type="ECO:0000256" key="13">
    <source>
        <dbReference type="ARBA" id="ARBA00023285"/>
    </source>
</evidence>
<dbReference type="EMBL" id="JABZEC010000002">
    <property type="protein sequence ID" value="NVY96071.1"/>
    <property type="molecule type" value="Genomic_DNA"/>
</dbReference>
<keyword evidence="9" id="KW-0378">Hydrolase</keyword>
<dbReference type="InterPro" id="IPR002933">
    <property type="entry name" value="Peptidase_M20"/>
</dbReference>
<comment type="pathway">
    <text evidence="3">Amino-acid biosynthesis; L-lysine biosynthesis via DAP pathway; LL-2,6-diaminopimelate from (S)-tetrahydrodipicolinate (succinylase route): step 3/3.</text>
</comment>
<name>A0A850R223_9LACO</name>
<evidence type="ECO:0000256" key="2">
    <source>
        <dbReference type="ARBA" id="ARBA00001947"/>
    </source>
</evidence>
<evidence type="ECO:0000256" key="10">
    <source>
        <dbReference type="ARBA" id="ARBA00022833"/>
    </source>
</evidence>
<dbReference type="SUPFAM" id="SSF53187">
    <property type="entry name" value="Zn-dependent exopeptidases"/>
    <property type="match status" value="1"/>
</dbReference>
<evidence type="ECO:0000256" key="11">
    <source>
        <dbReference type="ARBA" id="ARBA00022915"/>
    </source>
</evidence>
<comment type="cofactor">
    <cofactor evidence="2">
        <name>Zn(2+)</name>
        <dbReference type="ChEBI" id="CHEBI:29105"/>
    </cofactor>
</comment>
<feature type="domain" description="Peptidase M20 dimerisation" evidence="15">
    <location>
        <begin position="171"/>
        <end position="276"/>
    </location>
</feature>
<dbReference type="AlphaFoldDB" id="A0A850R223"/>
<dbReference type="GO" id="GO:0009089">
    <property type="term" value="P:lysine biosynthetic process via diaminopimelate"/>
    <property type="evidence" value="ECO:0007669"/>
    <property type="project" value="UniProtKB-UniPathway"/>
</dbReference>
<evidence type="ECO:0000256" key="1">
    <source>
        <dbReference type="ARBA" id="ARBA00001941"/>
    </source>
</evidence>
<dbReference type="GO" id="GO:0009014">
    <property type="term" value="F:succinyl-diaminopimelate desuccinylase activity"/>
    <property type="evidence" value="ECO:0007669"/>
    <property type="project" value="UniProtKB-EC"/>
</dbReference>
<dbReference type="EC" id="3.5.1.18" evidence="5"/>
<keyword evidence="7" id="KW-0028">Amino-acid biosynthesis</keyword>
<dbReference type="PROSITE" id="PS00758">
    <property type="entry name" value="ARGE_DAPE_CPG2_1"/>
    <property type="match status" value="1"/>
</dbReference>
<dbReference type="InterPro" id="IPR001261">
    <property type="entry name" value="ArgE/DapE_CS"/>
</dbReference>
<accession>A0A850R223</accession>
<dbReference type="NCBIfam" id="NF006365">
    <property type="entry name" value="PRK08588.1"/>
    <property type="match status" value="1"/>
</dbReference>
<evidence type="ECO:0000256" key="12">
    <source>
        <dbReference type="ARBA" id="ARBA00023154"/>
    </source>
</evidence>
<keyword evidence="10" id="KW-0862">Zinc</keyword>
<organism evidence="16 17">
    <name type="scientific">Bombilactobacillus apium</name>
    <dbReference type="NCBI Taxonomy" id="2675299"/>
    <lineage>
        <taxon>Bacteria</taxon>
        <taxon>Bacillati</taxon>
        <taxon>Bacillota</taxon>
        <taxon>Bacilli</taxon>
        <taxon>Lactobacillales</taxon>
        <taxon>Lactobacillaceae</taxon>
        <taxon>Bombilactobacillus</taxon>
    </lineage>
</organism>
<dbReference type="Pfam" id="PF07687">
    <property type="entry name" value="M20_dimer"/>
    <property type="match status" value="1"/>
</dbReference>
<dbReference type="PROSITE" id="PS00759">
    <property type="entry name" value="ARGE_DAPE_CPG2_2"/>
    <property type="match status" value="1"/>
</dbReference>
<keyword evidence="8" id="KW-0479">Metal-binding</keyword>
<dbReference type="CDD" id="cd08659">
    <property type="entry name" value="M20_ArgE_DapE-like"/>
    <property type="match status" value="1"/>
</dbReference>
<protein>
    <recommendedName>
        <fullName evidence="6">Probable succinyl-diaminopimelate desuccinylase</fullName>
        <ecNumber evidence="5">3.5.1.18</ecNumber>
    </recommendedName>
</protein>
<evidence type="ECO:0000256" key="3">
    <source>
        <dbReference type="ARBA" id="ARBA00005130"/>
    </source>
</evidence>
<comment type="similarity">
    <text evidence="4">Belongs to the peptidase M20A family.</text>
</comment>
<dbReference type="UniPathway" id="UPA00034">
    <property type="reaction ID" value="UER00021"/>
</dbReference>
<evidence type="ECO:0000256" key="9">
    <source>
        <dbReference type="ARBA" id="ARBA00022801"/>
    </source>
</evidence>
<evidence type="ECO:0000313" key="16">
    <source>
        <dbReference type="EMBL" id="NVY96071.1"/>
    </source>
</evidence>
<dbReference type="Gene3D" id="3.40.630.10">
    <property type="entry name" value="Zn peptidases"/>
    <property type="match status" value="2"/>
</dbReference>
<dbReference type="RefSeq" id="WP_176942233.1">
    <property type="nucleotide sequence ID" value="NZ_JABZEC010000002.1"/>
</dbReference>
<evidence type="ECO:0000256" key="8">
    <source>
        <dbReference type="ARBA" id="ARBA00022723"/>
    </source>
</evidence>
<evidence type="ECO:0000259" key="15">
    <source>
        <dbReference type="Pfam" id="PF07687"/>
    </source>
</evidence>
<proteinExistence type="inferred from homology"/>
<comment type="caution">
    <text evidence="16">The sequence shown here is derived from an EMBL/GenBank/DDBJ whole genome shotgun (WGS) entry which is preliminary data.</text>
</comment>
<sequence>MEAIAAVKILQDLIALETVNGQESLVADYLAQLFADYPVQIKRINYAPGRDNLVVEIGDQGPILGFSGHEDVVAAGNRKMWQTDPFQGVVRAGKVYGRGASDMKSGLAAMVVAMLDLLEEDQPLPGRIRLLASVGEETGEYGAAQLTQTGYAADLAGLVIGEPTGMRVRVTHKGIIDYYVTSTGRSAHSSCPQRGENAIWPLIQFAQQIQTIMDQHQEQDPTLGGLTHVISQIQGGEQINSIPAQAQIGGNIRTTPVYPNEMIMKEIEAVVEKLNQAGAHLKLRYSYPEPPLPDQRKTKLAQLASKVLREQFQQTGEFCADTGATDASEYIKAGKFPIIIVGPGMGETSHQPDECVSIADYLEASKFYRALAWAFWQQ</sequence>
<dbReference type="InterPro" id="IPR010182">
    <property type="entry name" value="ArgE/DapE"/>
</dbReference>
<dbReference type="InterPro" id="IPR011650">
    <property type="entry name" value="Peptidase_M20_dimer"/>
</dbReference>
<dbReference type="GO" id="GO:0046872">
    <property type="term" value="F:metal ion binding"/>
    <property type="evidence" value="ECO:0007669"/>
    <property type="project" value="UniProtKB-KW"/>
</dbReference>
<dbReference type="InterPro" id="IPR036264">
    <property type="entry name" value="Bact_exopeptidase_dim_dom"/>
</dbReference>
<evidence type="ECO:0000256" key="4">
    <source>
        <dbReference type="ARBA" id="ARBA00006247"/>
    </source>
</evidence>
<gene>
    <name evidence="16" type="ORF">HU830_02570</name>
</gene>
<keyword evidence="13" id="KW-0170">Cobalt</keyword>
<keyword evidence="11" id="KW-0220">Diaminopimelate biosynthesis</keyword>
<keyword evidence="17" id="KW-1185">Reference proteome</keyword>
<dbReference type="Gene3D" id="3.30.70.360">
    <property type="match status" value="1"/>
</dbReference>
<dbReference type="NCBIfam" id="TIGR01910">
    <property type="entry name" value="DapE-ArgE"/>
    <property type="match status" value="1"/>
</dbReference>
<evidence type="ECO:0000256" key="5">
    <source>
        <dbReference type="ARBA" id="ARBA00011921"/>
    </source>
</evidence>
<dbReference type="SUPFAM" id="SSF55031">
    <property type="entry name" value="Bacterial exopeptidase dimerisation domain"/>
    <property type="match status" value="1"/>
</dbReference>
<reference evidence="16 17" key="1">
    <citation type="submission" date="2020-06" db="EMBL/GenBank/DDBJ databases">
        <authorList>
            <person name="Kang J."/>
        </authorList>
    </citation>
    <scope>NUCLEOTIDE SEQUENCE [LARGE SCALE GENOMIC DNA]</scope>
    <source>
        <strain evidence="16 17">DCY120</strain>
    </source>
</reference>
<dbReference type="GO" id="GO:0019877">
    <property type="term" value="P:diaminopimelate biosynthetic process"/>
    <property type="evidence" value="ECO:0007669"/>
    <property type="project" value="UniProtKB-KW"/>
</dbReference>
<dbReference type="PANTHER" id="PTHR43808">
    <property type="entry name" value="ACETYLORNITHINE DEACETYLASE"/>
    <property type="match status" value="1"/>
</dbReference>
<comment type="cofactor">
    <cofactor evidence="1">
        <name>Co(2+)</name>
        <dbReference type="ChEBI" id="CHEBI:48828"/>
    </cofactor>
</comment>
<evidence type="ECO:0000256" key="7">
    <source>
        <dbReference type="ARBA" id="ARBA00022605"/>
    </source>
</evidence>
<evidence type="ECO:0000256" key="6">
    <source>
        <dbReference type="ARBA" id="ARBA00016853"/>
    </source>
</evidence>
<dbReference type="PANTHER" id="PTHR43808:SF8">
    <property type="entry name" value="PEPTIDASE M20 DIMERISATION DOMAIN-CONTAINING PROTEIN"/>
    <property type="match status" value="1"/>
</dbReference>
<keyword evidence="12" id="KW-0457">Lysine biosynthesis</keyword>
<evidence type="ECO:0000313" key="17">
    <source>
        <dbReference type="Proteomes" id="UP000563523"/>
    </source>
</evidence>
<dbReference type="Proteomes" id="UP000563523">
    <property type="component" value="Unassembled WGS sequence"/>
</dbReference>
<comment type="catalytic activity">
    <reaction evidence="14">
        <text>N-succinyl-(2S,6S)-2,6-diaminopimelate + H2O = (2S,6S)-2,6-diaminopimelate + succinate</text>
        <dbReference type="Rhea" id="RHEA:22608"/>
        <dbReference type="ChEBI" id="CHEBI:15377"/>
        <dbReference type="ChEBI" id="CHEBI:30031"/>
        <dbReference type="ChEBI" id="CHEBI:57609"/>
        <dbReference type="ChEBI" id="CHEBI:58087"/>
        <dbReference type="EC" id="3.5.1.18"/>
    </reaction>
</comment>
<dbReference type="Pfam" id="PF01546">
    <property type="entry name" value="Peptidase_M20"/>
    <property type="match status" value="1"/>
</dbReference>